<evidence type="ECO:0000313" key="3">
    <source>
        <dbReference type="EMBL" id="PWG61544.1"/>
    </source>
</evidence>
<dbReference type="PANTHER" id="PTHR46112:SF2">
    <property type="entry name" value="XAA-PRO AMINOPEPTIDASE P-RELATED"/>
    <property type="match status" value="1"/>
</dbReference>
<dbReference type="Proteomes" id="UP000245474">
    <property type="component" value="Unassembled WGS sequence"/>
</dbReference>
<gene>
    <name evidence="3" type="ORF">DEM34_15680</name>
</gene>
<accession>A0A2U2MXY8</accession>
<dbReference type="SUPFAM" id="SSF53092">
    <property type="entry name" value="Creatinase/prolidase N-terminal domain"/>
    <property type="match status" value="1"/>
</dbReference>
<keyword evidence="3" id="KW-0378">Hydrolase</keyword>
<name>A0A2U2MXY8_9GAMM</name>
<protein>
    <submittedName>
        <fullName evidence="3">Aminopeptidase P family protein</fullName>
    </submittedName>
</protein>
<sequence length="397" mass="42356">MDHKAYRQLLRERVGLRDLPFDESEYRGRHEALAARLAESGLDALLITDAADICYLTGYNTFEVSVHTALLAAADRLVLQVPSIETGPAVTGSRVDEVMGYRWEGAAGAVAQLAGAIGDLGAGDGAIGVDDWSAGLRPALRQGLQEALPRARLVDASGLVDGLRIIKSPAELAYLGESARLTRAGIDAAAATVRPGVSDQTIAAAAAEAMLAGGSEFMSMQPIVTAGWRSSVIHTNHRRHEVAAGDPVFLELGACWQRYTAPLMHTVIAGTPTADMVAIHRRCRAVYEAVTAAMRPGESFDQAAAAAEAALEPDAHRVFFSGVFGYTVGVQFPPSWVEGSGFIARGETRTFEENMVFHLPLCLRLPGAWGIGVSETVRVTPNGAEPITNNDWTLRKR</sequence>
<feature type="domain" description="Creatinase N-terminal" evidence="2">
    <location>
        <begin position="29"/>
        <end position="166"/>
    </location>
</feature>
<dbReference type="Pfam" id="PF01321">
    <property type="entry name" value="Creatinase_N"/>
    <property type="match status" value="1"/>
</dbReference>
<dbReference type="CDD" id="cd01066">
    <property type="entry name" value="APP_MetAP"/>
    <property type="match status" value="1"/>
</dbReference>
<dbReference type="InterPro" id="IPR000587">
    <property type="entry name" value="Creatinase_N"/>
</dbReference>
<feature type="domain" description="Peptidase M24" evidence="1">
    <location>
        <begin position="176"/>
        <end position="380"/>
    </location>
</feature>
<dbReference type="InterPro" id="IPR036005">
    <property type="entry name" value="Creatinase/aminopeptidase-like"/>
</dbReference>
<dbReference type="SUPFAM" id="SSF55920">
    <property type="entry name" value="Creatinase/aminopeptidase"/>
    <property type="match status" value="1"/>
</dbReference>
<keyword evidence="3" id="KW-0645">Protease</keyword>
<keyword evidence="3" id="KW-0031">Aminopeptidase</keyword>
<dbReference type="InterPro" id="IPR000994">
    <property type="entry name" value="Pept_M24"/>
</dbReference>
<dbReference type="EMBL" id="QFFI01000031">
    <property type="protein sequence ID" value="PWG61544.1"/>
    <property type="molecule type" value="Genomic_DNA"/>
</dbReference>
<dbReference type="Pfam" id="PF00557">
    <property type="entry name" value="Peptidase_M24"/>
    <property type="match status" value="1"/>
</dbReference>
<evidence type="ECO:0000313" key="4">
    <source>
        <dbReference type="Proteomes" id="UP000245474"/>
    </source>
</evidence>
<evidence type="ECO:0000259" key="2">
    <source>
        <dbReference type="Pfam" id="PF01321"/>
    </source>
</evidence>
<dbReference type="OrthoDB" id="9761809at2"/>
<keyword evidence="4" id="KW-1185">Reference proteome</keyword>
<dbReference type="RefSeq" id="WP_109679779.1">
    <property type="nucleotide sequence ID" value="NZ_CP086615.1"/>
</dbReference>
<evidence type="ECO:0000259" key="1">
    <source>
        <dbReference type="Pfam" id="PF00557"/>
    </source>
</evidence>
<dbReference type="InterPro" id="IPR050659">
    <property type="entry name" value="Peptidase_M24B"/>
</dbReference>
<comment type="caution">
    <text evidence="3">The sequence shown here is derived from an EMBL/GenBank/DDBJ whole genome shotgun (WGS) entry which is preliminary data.</text>
</comment>
<dbReference type="PANTHER" id="PTHR46112">
    <property type="entry name" value="AMINOPEPTIDASE"/>
    <property type="match status" value="1"/>
</dbReference>
<dbReference type="Gene3D" id="3.40.350.10">
    <property type="entry name" value="Creatinase/prolidase N-terminal domain"/>
    <property type="match status" value="1"/>
</dbReference>
<dbReference type="AlphaFoldDB" id="A0A2U2MXY8"/>
<dbReference type="GO" id="GO:0004177">
    <property type="term" value="F:aminopeptidase activity"/>
    <property type="evidence" value="ECO:0007669"/>
    <property type="project" value="UniProtKB-KW"/>
</dbReference>
<organism evidence="3 4">
    <name type="scientific">Sediminicurvatus halobius</name>
    <dbReference type="NCBI Taxonomy" id="2182432"/>
    <lineage>
        <taxon>Bacteria</taxon>
        <taxon>Pseudomonadati</taxon>
        <taxon>Pseudomonadota</taxon>
        <taxon>Gammaproteobacteria</taxon>
        <taxon>Chromatiales</taxon>
        <taxon>Ectothiorhodospiraceae</taxon>
        <taxon>Sediminicurvatus</taxon>
    </lineage>
</organism>
<dbReference type="Gene3D" id="3.90.230.10">
    <property type="entry name" value="Creatinase/methionine aminopeptidase superfamily"/>
    <property type="match status" value="1"/>
</dbReference>
<dbReference type="InterPro" id="IPR029149">
    <property type="entry name" value="Creatin/AminoP/Spt16_N"/>
</dbReference>
<reference evidence="3 4" key="1">
    <citation type="submission" date="2018-05" db="EMBL/GenBank/DDBJ databases">
        <title>Spiribacter halobius sp. nov., a moderately halophilic bacterium isolated from marine solar saltern.</title>
        <authorList>
            <person name="Zheng W.-S."/>
            <person name="Lu D.-C."/>
            <person name="Du Z.-J."/>
        </authorList>
    </citation>
    <scope>NUCLEOTIDE SEQUENCE [LARGE SCALE GENOMIC DNA]</scope>
    <source>
        <strain evidence="3 4">E85</strain>
    </source>
</reference>
<proteinExistence type="predicted"/>